<comment type="caution">
    <text evidence="10">The sequence shown here is derived from an EMBL/GenBank/DDBJ whole genome shotgun (WGS) entry which is preliminary data.</text>
</comment>
<keyword evidence="5" id="KW-0677">Repeat</keyword>
<dbReference type="PRINTS" id="PR00926">
    <property type="entry name" value="MITOCARRIER"/>
</dbReference>
<keyword evidence="11" id="KW-1185">Reference proteome</keyword>
<reference evidence="10" key="1">
    <citation type="submission" date="2021-02" db="EMBL/GenBank/DDBJ databases">
        <authorList>
            <person name="Dougan E. K."/>
            <person name="Rhodes N."/>
            <person name="Thang M."/>
            <person name="Chan C."/>
        </authorList>
    </citation>
    <scope>NUCLEOTIDE SEQUENCE</scope>
</reference>
<dbReference type="InterPro" id="IPR018108">
    <property type="entry name" value="MCP_transmembrane"/>
</dbReference>
<protein>
    <submittedName>
        <fullName evidence="10">UCP2 protein</fullName>
    </submittedName>
</protein>
<keyword evidence="7 8" id="KW-0472">Membrane</keyword>
<evidence type="ECO:0000313" key="11">
    <source>
        <dbReference type="Proteomes" id="UP000649617"/>
    </source>
</evidence>
<sequence>QEGPGALWKGLAPALLRQISYTSLSLVIYEPIRGFYGRALQNAAEGPSFFQRLAAGGTAGALAIAVFNPAEVIKTQVQTHTGAGQSMADVARRVWAQDGIVGFWAGVRPNVARTFLVNAAELGTYDEAKSQLKPHFGDGLVSHVGASGIAGFTSACVSTPADVVKTRLMNSAGGEKQYRGMFHGFSRILVDEGVGALYKGFLPICIRKLVWCAAFFVSYERIRSAVNAR</sequence>
<gene>
    <name evidence="10" type="primary">UCP2</name>
    <name evidence="10" type="ORF">SPIL2461_LOCUS12036</name>
</gene>
<feature type="repeat" description="Solcar" evidence="8">
    <location>
        <begin position="138"/>
        <end position="225"/>
    </location>
</feature>
<evidence type="ECO:0000256" key="2">
    <source>
        <dbReference type="ARBA" id="ARBA00006375"/>
    </source>
</evidence>
<keyword evidence="3 9" id="KW-0813">Transport</keyword>
<feature type="repeat" description="Solcar" evidence="8">
    <location>
        <begin position="47"/>
        <end position="131"/>
    </location>
</feature>
<comment type="subcellular location">
    <subcellularLocation>
        <location evidence="1">Membrane</location>
        <topology evidence="1">Multi-pass membrane protein</topology>
    </subcellularLocation>
</comment>
<comment type="similarity">
    <text evidence="2 9">Belongs to the mitochondrial carrier (TC 2.A.29) family.</text>
</comment>
<evidence type="ECO:0000256" key="7">
    <source>
        <dbReference type="ARBA" id="ARBA00023136"/>
    </source>
</evidence>
<proteinExistence type="inferred from homology"/>
<evidence type="ECO:0000256" key="6">
    <source>
        <dbReference type="ARBA" id="ARBA00022989"/>
    </source>
</evidence>
<feature type="non-terminal residue" evidence="10">
    <location>
        <position position="1"/>
    </location>
</feature>
<accession>A0A812SGM1</accession>
<evidence type="ECO:0000256" key="1">
    <source>
        <dbReference type="ARBA" id="ARBA00004141"/>
    </source>
</evidence>
<evidence type="ECO:0000313" key="10">
    <source>
        <dbReference type="EMBL" id="CAE7473978.1"/>
    </source>
</evidence>
<dbReference type="GO" id="GO:0055085">
    <property type="term" value="P:transmembrane transport"/>
    <property type="evidence" value="ECO:0007669"/>
    <property type="project" value="InterPro"/>
</dbReference>
<evidence type="ECO:0000256" key="3">
    <source>
        <dbReference type="ARBA" id="ARBA00022448"/>
    </source>
</evidence>
<keyword evidence="4 8" id="KW-0812">Transmembrane</keyword>
<dbReference type="PANTHER" id="PTHR45618">
    <property type="entry name" value="MITOCHONDRIAL DICARBOXYLATE CARRIER-RELATED"/>
    <property type="match status" value="1"/>
</dbReference>
<dbReference type="Pfam" id="PF00153">
    <property type="entry name" value="Mito_carr"/>
    <property type="match status" value="3"/>
</dbReference>
<evidence type="ECO:0000256" key="8">
    <source>
        <dbReference type="PROSITE-ProRule" id="PRU00282"/>
    </source>
</evidence>
<dbReference type="Proteomes" id="UP000649617">
    <property type="component" value="Unassembled WGS sequence"/>
</dbReference>
<dbReference type="InterPro" id="IPR050391">
    <property type="entry name" value="Mito_Metabolite_Transporter"/>
</dbReference>
<dbReference type="GO" id="GO:0016020">
    <property type="term" value="C:membrane"/>
    <property type="evidence" value="ECO:0007669"/>
    <property type="project" value="UniProtKB-SubCell"/>
</dbReference>
<evidence type="ECO:0000256" key="9">
    <source>
        <dbReference type="RuleBase" id="RU000488"/>
    </source>
</evidence>
<dbReference type="PROSITE" id="PS50920">
    <property type="entry name" value="SOLCAR"/>
    <property type="match status" value="3"/>
</dbReference>
<dbReference type="OrthoDB" id="448427at2759"/>
<name>A0A812SGM1_SYMPI</name>
<feature type="repeat" description="Solcar" evidence="8">
    <location>
        <begin position="1"/>
        <end position="35"/>
    </location>
</feature>
<organism evidence="10 11">
    <name type="scientific">Symbiodinium pilosum</name>
    <name type="common">Dinoflagellate</name>
    <dbReference type="NCBI Taxonomy" id="2952"/>
    <lineage>
        <taxon>Eukaryota</taxon>
        <taxon>Sar</taxon>
        <taxon>Alveolata</taxon>
        <taxon>Dinophyceae</taxon>
        <taxon>Suessiales</taxon>
        <taxon>Symbiodiniaceae</taxon>
        <taxon>Symbiodinium</taxon>
    </lineage>
</organism>
<dbReference type="AlphaFoldDB" id="A0A812SGM1"/>
<dbReference type="SUPFAM" id="SSF103506">
    <property type="entry name" value="Mitochondrial carrier"/>
    <property type="match status" value="1"/>
</dbReference>
<dbReference type="InterPro" id="IPR002067">
    <property type="entry name" value="MCP"/>
</dbReference>
<dbReference type="InterPro" id="IPR023395">
    <property type="entry name" value="MCP_dom_sf"/>
</dbReference>
<keyword evidence="6" id="KW-1133">Transmembrane helix</keyword>
<dbReference type="Gene3D" id="1.50.40.10">
    <property type="entry name" value="Mitochondrial carrier domain"/>
    <property type="match status" value="1"/>
</dbReference>
<dbReference type="EMBL" id="CAJNIZ010024113">
    <property type="protein sequence ID" value="CAE7473978.1"/>
    <property type="molecule type" value="Genomic_DNA"/>
</dbReference>
<evidence type="ECO:0000256" key="5">
    <source>
        <dbReference type="ARBA" id="ARBA00022737"/>
    </source>
</evidence>
<evidence type="ECO:0000256" key="4">
    <source>
        <dbReference type="ARBA" id="ARBA00022692"/>
    </source>
</evidence>